<evidence type="ECO:0000313" key="1">
    <source>
        <dbReference type="EMBL" id="WNM58964.1"/>
    </source>
</evidence>
<gene>
    <name evidence="1" type="ORF">PP769_04125</name>
</gene>
<dbReference type="PANTHER" id="PTHR36932:SF1">
    <property type="entry name" value="CAPSULAR POLYSACCHARIDE BIOSYNTHESIS PROTEIN"/>
    <property type="match status" value="1"/>
</dbReference>
<sequence>MRCTSVLTSNPVSTLYSMLRHPHVGREQLVAFQNERVCRLVAHAYRHVPYYRELFDRHGLKPQDIRTVEDLGAVPITSRSDLQALPVDEIIARNVDPGSLITRASSGSSGRPFIVRRTWLEERLHGAFRWRALHALGLRASDKICYVMGNWNIQRQDQLTKRILDTLGMARRKVIDALQPPEDIVQALQEFKPTVVGGYPGVLARIAQTVNCDVLRSLRLHFVNPGGEVLTPLMRQQIQDGFSAPVYETYGSIEFYLLAWECPTTGEYHSCDDGLIIEVLRDGAPAGEGERGELVGTDLHSFAMPLIRYQLGDVVTKGSQTCGCGQPFSTIRSIQGRMIDYFVLPGDRVVHPYELGIRKVPWIREFQVTQERLQFIMMKVVPFHTPSAQEMAALVQPVMALLGSDVQFQVVLVDTIPREANGKFRVYRSHIRSAYDAFAWPDQKMVSPVVNDDR</sequence>
<dbReference type="EMBL" id="CP116967">
    <property type="protein sequence ID" value="WNM58964.1"/>
    <property type="molecule type" value="Genomic_DNA"/>
</dbReference>
<dbReference type="SUPFAM" id="SSF56801">
    <property type="entry name" value="Acetyl-CoA synthetase-like"/>
    <property type="match status" value="1"/>
</dbReference>
<reference evidence="1 2" key="1">
    <citation type="submission" date="2023-01" db="EMBL/GenBank/DDBJ databases">
        <title>Cultivation and genomic characterization of new, ubiquitous marine nitrite-oxidizing bacteria from the Nitrospirales.</title>
        <authorList>
            <person name="Mueller A.J."/>
            <person name="Daebeler A."/>
            <person name="Herbold C.W."/>
            <person name="Kirkegaard R.H."/>
            <person name="Daims H."/>
        </authorList>
    </citation>
    <scope>NUCLEOTIDE SEQUENCE [LARGE SCALE GENOMIC DNA]</scope>
    <source>
        <strain evidence="1 2">VA</strain>
    </source>
</reference>
<evidence type="ECO:0008006" key="3">
    <source>
        <dbReference type="Google" id="ProtNLM"/>
    </source>
</evidence>
<dbReference type="KEGG" id="nall:PP769_04125"/>
<dbReference type="InterPro" id="IPR053158">
    <property type="entry name" value="CapK_Type1_Caps_Biosynth"/>
</dbReference>
<dbReference type="PANTHER" id="PTHR36932">
    <property type="entry name" value="CAPSULAR POLYSACCHARIDE BIOSYNTHESIS PROTEIN"/>
    <property type="match status" value="1"/>
</dbReference>
<dbReference type="AlphaFoldDB" id="A0AA96JZS5"/>
<proteinExistence type="predicted"/>
<keyword evidence="2" id="KW-1185">Reference proteome</keyword>
<dbReference type="Gene3D" id="3.40.50.12780">
    <property type="entry name" value="N-terminal domain of ligase-like"/>
    <property type="match status" value="1"/>
</dbReference>
<name>A0AA96JZS5_9BACT</name>
<organism evidence="1 2">
    <name type="scientific">Candidatus Nitrospira allomarina</name>
    <dbReference type="NCBI Taxonomy" id="3020900"/>
    <lineage>
        <taxon>Bacteria</taxon>
        <taxon>Pseudomonadati</taxon>
        <taxon>Nitrospirota</taxon>
        <taxon>Nitrospiria</taxon>
        <taxon>Nitrospirales</taxon>
        <taxon>Nitrospiraceae</taxon>
        <taxon>Nitrospira</taxon>
    </lineage>
</organism>
<dbReference type="RefSeq" id="WP_312645534.1">
    <property type="nucleotide sequence ID" value="NZ_CP116967.1"/>
</dbReference>
<protein>
    <recommendedName>
        <fullName evidence="3">Phenylacetate--CoA ligase</fullName>
    </recommendedName>
</protein>
<dbReference type="Proteomes" id="UP001302719">
    <property type="component" value="Chromosome"/>
</dbReference>
<evidence type="ECO:0000313" key="2">
    <source>
        <dbReference type="Proteomes" id="UP001302719"/>
    </source>
</evidence>
<dbReference type="InterPro" id="IPR042099">
    <property type="entry name" value="ANL_N_sf"/>
</dbReference>
<accession>A0AA96JZS5</accession>